<dbReference type="PROSITE" id="PS00691">
    <property type="entry name" value="DNA_PHOTOLYASES_1_2"/>
    <property type="match status" value="1"/>
</dbReference>
<dbReference type="FunFam" id="1.10.579.10:FF:000003">
    <property type="entry name" value="Deoxyribodipyrimidine photo-lyase"/>
    <property type="match status" value="1"/>
</dbReference>
<dbReference type="GO" id="GO:0071949">
    <property type="term" value="F:FAD binding"/>
    <property type="evidence" value="ECO:0007669"/>
    <property type="project" value="TreeGrafter"/>
</dbReference>
<dbReference type="GO" id="GO:0009416">
    <property type="term" value="P:response to light stimulus"/>
    <property type="evidence" value="ECO:0007669"/>
    <property type="project" value="TreeGrafter"/>
</dbReference>
<protein>
    <submittedName>
        <fullName evidence="7">Deoxyribodipyrimidine photo-lyase</fullName>
        <ecNumber evidence="7">4.1.99.3</ecNumber>
    </submittedName>
</protein>
<organism evidence="7">
    <name type="scientific">metagenome</name>
    <dbReference type="NCBI Taxonomy" id="256318"/>
    <lineage>
        <taxon>unclassified sequences</taxon>
        <taxon>metagenomes</taxon>
    </lineage>
</organism>
<evidence type="ECO:0000256" key="3">
    <source>
        <dbReference type="ARBA" id="ARBA00022630"/>
    </source>
</evidence>
<evidence type="ECO:0000313" key="7">
    <source>
        <dbReference type="EMBL" id="SUS07942.1"/>
    </source>
</evidence>
<gene>
    <name evidence="7" type="primary">phrA</name>
    <name evidence="7" type="ORF">DF3PB_5390002</name>
</gene>
<dbReference type="PRINTS" id="PR00147">
    <property type="entry name" value="DNAPHOTLYASE"/>
</dbReference>
<keyword evidence="5" id="KW-0157">Chromophore</keyword>
<reference evidence="7" key="1">
    <citation type="submission" date="2018-07" db="EMBL/GenBank/DDBJ databases">
        <authorList>
            <person name="Quirk P.G."/>
            <person name="Krulwich T.A."/>
        </authorList>
    </citation>
    <scope>NUCLEOTIDE SEQUENCE</scope>
</reference>
<dbReference type="PROSITE" id="PS51645">
    <property type="entry name" value="PHR_CRY_ALPHA_BETA"/>
    <property type="match status" value="1"/>
</dbReference>
<dbReference type="PROSITE" id="PS00394">
    <property type="entry name" value="DNA_PHOTOLYASES_1_1"/>
    <property type="match status" value="1"/>
</dbReference>
<feature type="domain" description="Photolyase/cryptochrome alpha/beta" evidence="6">
    <location>
        <begin position="4"/>
        <end position="133"/>
    </location>
</feature>
<dbReference type="InterPro" id="IPR018394">
    <property type="entry name" value="DNA_photolyase_1_CS_C"/>
</dbReference>
<evidence type="ECO:0000256" key="1">
    <source>
        <dbReference type="ARBA" id="ARBA00001932"/>
    </source>
</evidence>
<dbReference type="InterPro" id="IPR005101">
    <property type="entry name" value="Cryptochr/Photolyase_FAD-bd"/>
</dbReference>
<dbReference type="Gene3D" id="1.10.579.10">
    <property type="entry name" value="DNA Cyclobutane Dipyrimidine Photolyase, subunit A, domain 3"/>
    <property type="match status" value="1"/>
</dbReference>
<dbReference type="Pfam" id="PF03441">
    <property type="entry name" value="FAD_binding_7"/>
    <property type="match status" value="1"/>
</dbReference>
<dbReference type="Pfam" id="PF00875">
    <property type="entry name" value="DNA_photolyase"/>
    <property type="match status" value="1"/>
</dbReference>
<dbReference type="GO" id="GO:0006139">
    <property type="term" value="P:nucleobase-containing compound metabolic process"/>
    <property type="evidence" value="ECO:0007669"/>
    <property type="project" value="UniProtKB-ARBA"/>
</dbReference>
<dbReference type="Gene3D" id="1.25.40.80">
    <property type="match status" value="1"/>
</dbReference>
<dbReference type="PANTHER" id="PTHR11455">
    <property type="entry name" value="CRYPTOCHROME"/>
    <property type="match status" value="1"/>
</dbReference>
<dbReference type="InterPro" id="IPR006050">
    <property type="entry name" value="DNA_photolyase_N"/>
</dbReference>
<dbReference type="InterPro" id="IPR002081">
    <property type="entry name" value="Cryptochrome/DNA_photolyase_1"/>
</dbReference>
<dbReference type="GO" id="GO:0006950">
    <property type="term" value="P:response to stress"/>
    <property type="evidence" value="ECO:0007669"/>
    <property type="project" value="UniProtKB-ARBA"/>
</dbReference>
<dbReference type="InterPro" id="IPR036155">
    <property type="entry name" value="Crypto/Photolyase_N_sf"/>
</dbReference>
<evidence type="ECO:0000256" key="2">
    <source>
        <dbReference type="ARBA" id="ARBA00001974"/>
    </source>
</evidence>
<keyword evidence="4" id="KW-0274">FAD</keyword>
<comment type="cofactor">
    <cofactor evidence="2">
        <name>FAD</name>
        <dbReference type="ChEBI" id="CHEBI:57692"/>
    </cofactor>
</comment>
<dbReference type="EMBL" id="UIDG01000489">
    <property type="protein sequence ID" value="SUS07942.1"/>
    <property type="molecule type" value="Genomic_DNA"/>
</dbReference>
<sequence>MSPSPNIVWFRQDLRLADNPALTAAAGGGAPVLGVYILDDETPGRWQLGGASRWWLHHSLTALGRSLERHGVPLVVRSGRSAPVLARLAAEVGAAAVFWNGHLEAHWRQTEREVEQALAAQGVAGRAFGLPLLFDPTHVVGRGGGAFKVFAPFWRACLAAAPPPAPLPPPERLQGFGGLADGSTLADLRLLPTMPDWAAGLRAAWAPGETEAQARLAAFLDHDLAGYAALRDRPEPCATSRLSPAMHFGEISARQVWHATAMRMALEPHLAADGHTFLRELGWREFFARLLLEHPDVAEAPMQPRFADFPWARASSGLQAWQQGCTGFPIVDAGMRQLWQTGWMHNRVRMIVASFLTKDLLIPWQDGEAWFWDTLVDADMANNAGGWQWVAGCGTDAAPFFRIFSPVRQGERFDPQGDYIRRWVPELKRLPARWIHRPWDSPPRELDVAGVRLGATYPSPILDHESARKRALAAFASLRSPQPPK</sequence>
<keyword evidence="7" id="KW-0456">Lyase</keyword>
<evidence type="ECO:0000256" key="5">
    <source>
        <dbReference type="ARBA" id="ARBA00022991"/>
    </source>
</evidence>
<dbReference type="InterPro" id="IPR036134">
    <property type="entry name" value="Crypto/Photolyase_FAD-like_sf"/>
</dbReference>
<comment type="cofactor">
    <cofactor evidence="1">
        <name>(6R)-5,10-methylene-5,6,7,8-tetrahydrofolate</name>
        <dbReference type="ChEBI" id="CHEBI:15636"/>
    </cofactor>
</comment>
<evidence type="ECO:0000259" key="6">
    <source>
        <dbReference type="PROSITE" id="PS51645"/>
    </source>
</evidence>
<evidence type="ECO:0000256" key="4">
    <source>
        <dbReference type="ARBA" id="ARBA00022827"/>
    </source>
</evidence>
<keyword evidence="3" id="KW-0285">Flavoprotein</keyword>
<dbReference type="Gene3D" id="3.40.50.620">
    <property type="entry name" value="HUPs"/>
    <property type="match status" value="1"/>
</dbReference>
<accession>A0A380THI8</accession>
<dbReference type="AlphaFoldDB" id="A0A380THI8"/>
<dbReference type="EC" id="4.1.99.3" evidence="7"/>
<name>A0A380THI8_9ZZZZ</name>
<dbReference type="GO" id="GO:0003904">
    <property type="term" value="F:deoxyribodipyrimidine photo-lyase activity"/>
    <property type="evidence" value="ECO:0007669"/>
    <property type="project" value="UniProtKB-EC"/>
</dbReference>
<dbReference type="GO" id="GO:0003677">
    <property type="term" value="F:DNA binding"/>
    <property type="evidence" value="ECO:0007669"/>
    <property type="project" value="TreeGrafter"/>
</dbReference>
<dbReference type="SUPFAM" id="SSF48173">
    <property type="entry name" value="Cryptochrome/photolyase FAD-binding domain"/>
    <property type="match status" value="1"/>
</dbReference>
<proteinExistence type="predicted"/>
<dbReference type="SUPFAM" id="SSF52425">
    <property type="entry name" value="Cryptochrome/photolyase, N-terminal domain"/>
    <property type="match status" value="1"/>
</dbReference>
<dbReference type="PANTHER" id="PTHR11455:SF9">
    <property type="entry name" value="CRYPTOCHROME CIRCADIAN CLOCK 5 ISOFORM X1"/>
    <property type="match status" value="1"/>
</dbReference>
<dbReference type="InterPro" id="IPR014729">
    <property type="entry name" value="Rossmann-like_a/b/a_fold"/>
</dbReference>